<dbReference type="InterPro" id="IPR030657">
    <property type="entry name" value="TERF2"/>
</dbReference>
<evidence type="ECO:0000313" key="13">
    <source>
        <dbReference type="EMBL" id="NXP46290.1"/>
    </source>
</evidence>
<dbReference type="PANTHER" id="PTHR46833:SF1">
    <property type="entry name" value="TELOMERIC REPEAT-BINDING FACTOR 2"/>
    <property type="match status" value="1"/>
</dbReference>
<keyword evidence="5" id="KW-0539">Nucleus</keyword>
<dbReference type="CDD" id="cd11654">
    <property type="entry name" value="TRF2_RBM"/>
    <property type="match status" value="1"/>
</dbReference>
<comment type="subcellular location">
    <subcellularLocation>
        <location evidence="1">Chromosome</location>
        <location evidence="1">Telomere</location>
    </subcellularLocation>
</comment>
<evidence type="ECO:0000256" key="3">
    <source>
        <dbReference type="ARBA" id="ARBA00022895"/>
    </source>
</evidence>
<keyword evidence="4" id="KW-0238">DNA-binding</keyword>
<keyword evidence="2" id="KW-0158">Chromosome</keyword>
<dbReference type="CDD" id="cd11660">
    <property type="entry name" value="SANT_TRF"/>
    <property type="match status" value="1"/>
</dbReference>
<protein>
    <recommendedName>
        <fullName evidence="7">Telomeric repeat-binding factor 2</fullName>
    </recommendedName>
    <alternativeName>
        <fullName evidence="9">TTAGGG repeat-binding factor 2</fullName>
    </alternativeName>
    <alternativeName>
        <fullName evidence="8">Telomeric DNA-binding protein</fullName>
    </alternativeName>
</protein>
<evidence type="ECO:0000256" key="8">
    <source>
        <dbReference type="ARBA" id="ARBA00081836"/>
    </source>
</evidence>
<dbReference type="GO" id="GO:0003691">
    <property type="term" value="F:double-stranded telomeric DNA binding"/>
    <property type="evidence" value="ECO:0007669"/>
    <property type="project" value="TreeGrafter"/>
</dbReference>
<dbReference type="AlphaFoldDB" id="A0A7L2ALK9"/>
<feature type="domain" description="HTH myb-type" evidence="12">
    <location>
        <begin position="652"/>
        <end position="705"/>
    </location>
</feature>
<feature type="region of interest" description="Disordered" evidence="10">
    <location>
        <begin position="332"/>
        <end position="409"/>
    </location>
</feature>
<dbReference type="SUPFAM" id="SSF63600">
    <property type="entry name" value="Telomeric repeat binding factor (TRF) dimerisation domain"/>
    <property type="match status" value="1"/>
</dbReference>
<dbReference type="GO" id="GO:0032210">
    <property type="term" value="P:regulation of telomere maintenance via telomerase"/>
    <property type="evidence" value="ECO:0007669"/>
    <property type="project" value="TreeGrafter"/>
</dbReference>
<dbReference type="InterPro" id="IPR009057">
    <property type="entry name" value="Homeodomain-like_sf"/>
</dbReference>
<name>A0A7L2ALK9_9GRUI</name>
<feature type="compositionally biased region" description="Low complexity" evidence="10">
    <location>
        <begin position="262"/>
        <end position="274"/>
    </location>
</feature>
<dbReference type="Pfam" id="PF16772">
    <property type="entry name" value="TERF2_RBM"/>
    <property type="match status" value="1"/>
</dbReference>
<evidence type="ECO:0000256" key="4">
    <source>
        <dbReference type="ARBA" id="ARBA00023125"/>
    </source>
</evidence>
<evidence type="ECO:0000256" key="1">
    <source>
        <dbReference type="ARBA" id="ARBA00004574"/>
    </source>
</evidence>
<dbReference type="Gene3D" id="1.25.40.210">
    <property type="entry name" value="Telomere repeat-binding factor, dimerisation domain"/>
    <property type="match status" value="1"/>
</dbReference>
<dbReference type="GO" id="GO:0070198">
    <property type="term" value="P:protein localization to chromosome, telomeric region"/>
    <property type="evidence" value="ECO:0007669"/>
    <property type="project" value="TreeGrafter"/>
</dbReference>
<feature type="region of interest" description="Disordered" evidence="10">
    <location>
        <begin position="568"/>
        <end position="648"/>
    </location>
</feature>
<dbReference type="InterPro" id="IPR013867">
    <property type="entry name" value="Telomere_rpt-bd_fac_dimer_dom"/>
</dbReference>
<evidence type="ECO:0000313" key="14">
    <source>
        <dbReference type="Proteomes" id="UP000590868"/>
    </source>
</evidence>
<evidence type="ECO:0000259" key="12">
    <source>
        <dbReference type="PROSITE" id="PS51294"/>
    </source>
</evidence>
<dbReference type="GO" id="GO:0031627">
    <property type="term" value="P:telomeric loop formation"/>
    <property type="evidence" value="ECO:0007669"/>
    <property type="project" value="TreeGrafter"/>
</dbReference>
<feature type="region of interest" description="Disordered" evidence="10">
    <location>
        <begin position="262"/>
        <end position="314"/>
    </location>
</feature>
<dbReference type="GO" id="GO:1905839">
    <property type="term" value="P:negative regulation of telomeric D-loop disassembly"/>
    <property type="evidence" value="ECO:0007669"/>
    <property type="project" value="TreeGrafter"/>
</dbReference>
<dbReference type="GO" id="GO:0070187">
    <property type="term" value="C:shelterin complex"/>
    <property type="evidence" value="ECO:0007669"/>
    <property type="project" value="TreeGrafter"/>
</dbReference>
<dbReference type="SUPFAM" id="SSF46689">
    <property type="entry name" value="Homeodomain-like"/>
    <property type="match status" value="1"/>
</dbReference>
<evidence type="ECO:0000256" key="7">
    <source>
        <dbReference type="ARBA" id="ARBA00071647"/>
    </source>
</evidence>
<organism evidence="13 14">
    <name type="scientific">Heliornis fulica</name>
    <name type="common">sungrebe</name>
    <dbReference type="NCBI Taxonomy" id="54369"/>
    <lineage>
        <taxon>Eukaryota</taxon>
        <taxon>Metazoa</taxon>
        <taxon>Chordata</taxon>
        <taxon>Craniata</taxon>
        <taxon>Vertebrata</taxon>
        <taxon>Euteleostomi</taxon>
        <taxon>Archelosauria</taxon>
        <taxon>Archosauria</taxon>
        <taxon>Dinosauria</taxon>
        <taxon>Saurischia</taxon>
        <taxon>Theropoda</taxon>
        <taxon>Coelurosauria</taxon>
        <taxon>Aves</taxon>
        <taxon>Neognathae</taxon>
        <taxon>Neoaves</taxon>
        <taxon>Gruiformes</taxon>
        <taxon>Heliornithidae</taxon>
        <taxon>Heliornis</taxon>
    </lineage>
</organism>
<dbReference type="OrthoDB" id="608866at2759"/>
<evidence type="ECO:0000256" key="9">
    <source>
        <dbReference type="ARBA" id="ARBA00083088"/>
    </source>
</evidence>
<keyword evidence="3" id="KW-0779">Telomere</keyword>
<dbReference type="Gene3D" id="1.10.10.60">
    <property type="entry name" value="Homeodomain-like"/>
    <property type="match status" value="1"/>
</dbReference>
<feature type="non-terminal residue" evidence="13">
    <location>
        <position position="1"/>
    </location>
</feature>
<dbReference type="EMBL" id="VXBZ01002996">
    <property type="protein sequence ID" value="NXP46290.1"/>
    <property type="molecule type" value="Genomic_DNA"/>
</dbReference>
<dbReference type="InterPro" id="IPR031902">
    <property type="entry name" value="TERF2_RBM"/>
</dbReference>
<feature type="compositionally biased region" description="Polar residues" evidence="10">
    <location>
        <begin position="600"/>
        <end position="618"/>
    </location>
</feature>
<dbReference type="FunFam" id="1.10.10.60:FF:000129">
    <property type="entry name" value="Telomeric repeat-binding factor 2"/>
    <property type="match status" value="1"/>
</dbReference>
<feature type="region of interest" description="Disordered" evidence="10">
    <location>
        <begin position="521"/>
        <end position="552"/>
    </location>
</feature>
<dbReference type="GO" id="GO:0042803">
    <property type="term" value="F:protein homodimerization activity"/>
    <property type="evidence" value="ECO:0007669"/>
    <property type="project" value="InterPro"/>
</dbReference>
<dbReference type="InterPro" id="IPR001005">
    <property type="entry name" value="SANT/Myb"/>
</dbReference>
<keyword evidence="14" id="KW-1185">Reference proteome</keyword>
<dbReference type="FunFam" id="1.25.40.210:FF:000002">
    <property type="entry name" value="Telomeric repeat-binding factor 2"/>
    <property type="match status" value="1"/>
</dbReference>
<accession>A0A7L2ALK9</accession>
<keyword evidence="6" id="KW-0131">Cell cycle</keyword>
<feature type="compositionally biased region" description="Polar residues" evidence="10">
    <location>
        <begin position="635"/>
        <end position="648"/>
    </location>
</feature>
<dbReference type="Pfam" id="PF00249">
    <property type="entry name" value="Myb_DNA-binding"/>
    <property type="match status" value="1"/>
</dbReference>
<sequence>EELVNGWVLQFYFHQAMAAYRAGRGRDFRQLRDVMQALLMRPLEKQPAVAQMLRIMQLLSRIEEGENLDCTFDRESELTPLESAIRVLELIKSEFSVAEKTMETVQKMVKEAAVIVCIKNKEFEKASKIVKKHMGKDPRNQKKRNELLTVIREKNFAHPLVKSFCYKSFQQSIFQFLKSYMDNSEPLLLTIMKKALKSEHAEKPKSVTPQSANEPRDQAAAPETSGKAKGLVRALEPAEAAKDQEGAPSLAEWVDVSAAAPEPMEGAPEPVEGGSDSAAAPEPMEGGGDSAAAPEPVEGGSDSAAAPEPVEGAVDPAATPEHLMAAVNTLEDSPEPMEIPKEPAAAPEPPGVSVRDSERWAESGPVHSLPRGSLLCLGSSSPNASPGRSARAHRRHEQEGAQRGLQQGAWARSQDLLQPYAAPLGRRRRVGGLGMLSAVGFYLRAVVEGHTIGEKPNFSEAGGTLVKSLQPAQFCLFCRQPSGSVTTYGISELREAFKILSDARDSDALFTKLDETDFSFPKQLSPSVSHRTKRRKEKDWTSEVSGSPKIPRKGKCLLTISRLVMEHDSQCSESSDSPDSSQEPVVSSASRPVQKLHDQPASTKSAKSFQGRWNSSSYGREEKDSWSDEDELFSDTASHGTNSHNTSVFGSKKQKWTIQESEWIKEGVQKFGEGRWKAICQKYPFQNRTAVMIKDRWRTMKKLGIL</sequence>
<comment type="caution">
    <text evidence="13">The sequence shown here is derived from an EMBL/GenBank/DDBJ whole genome shotgun (WGS) entry which is preliminary data.</text>
</comment>
<dbReference type="PANTHER" id="PTHR46833">
    <property type="entry name" value="TELOMERIC REPEAT-BINDING FACTOR 2 TERF2"/>
    <property type="match status" value="1"/>
</dbReference>
<dbReference type="GO" id="GO:0061820">
    <property type="term" value="P:telomeric D-loop disassembly"/>
    <property type="evidence" value="ECO:0007669"/>
    <property type="project" value="TreeGrafter"/>
</dbReference>
<evidence type="ECO:0000256" key="6">
    <source>
        <dbReference type="ARBA" id="ARBA00023306"/>
    </source>
</evidence>
<dbReference type="GO" id="GO:0005654">
    <property type="term" value="C:nucleoplasm"/>
    <property type="evidence" value="ECO:0007669"/>
    <property type="project" value="UniProtKB-ARBA"/>
</dbReference>
<feature type="compositionally biased region" description="Low complexity" evidence="10">
    <location>
        <begin position="571"/>
        <end position="588"/>
    </location>
</feature>
<dbReference type="Pfam" id="PF08558">
    <property type="entry name" value="TRF"/>
    <property type="match status" value="1"/>
</dbReference>
<proteinExistence type="predicted"/>
<evidence type="ECO:0000256" key="2">
    <source>
        <dbReference type="ARBA" id="ARBA00022454"/>
    </source>
</evidence>
<dbReference type="PROSITE" id="PS50090">
    <property type="entry name" value="MYB_LIKE"/>
    <property type="match status" value="1"/>
</dbReference>
<feature type="region of interest" description="Disordered" evidence="10">
    <location>
        <begin position="200"/>
        <end position="249"/>
    </location>
</feature>
<feature type="non-terminal residue" evidence="13">
    <location>
        <position position="706"/>
    </location>
</feature>
<reference evidence="13 14" key="1">
    <citation type="submission" date="2019-09" db="EMBL/GenBank/DDBJ databases">
        <title>Bird 10,000 Genomes (B10K) Project - Family phase.</title>
        <authorList>
            <person name="Zhang G."/>
        </authorList>
    </citation>
    <scope>NUCLEOTIDE SEQUENCE [LARGE SCALE GENOMIC DNA]</scope>
    <source>
        <strain evidence="13">B10K-DU-001-55</strain>
        <tissue evidence="13">Muscle</tissue>
    </source>
</reference>
<evidence type="ECO:0000256" key="10">
    <source>
        <dbReference type="SAM" id="MobiDB-lite"/>
    </source>
</evidence>
<gene>
    <name evidence="13" type="primary">Terf2</name>
    <name evidence="13" type="ORF">HELFUL_R06695</name>
</gene>
<dbReference type="Proteomes" id="UP000590868">
    <property type="component" value="Unassembled WGS sequence"/>
</dbReference>
<evidence type="ECO:0000256" key="5">
    <source>
        <dbReference type="ARBA" id="ARBA00023242"/>
    </source>
</evidence>
<dbReference type="InterPro" id="IPR017930">
    <property type="entry name" value="Myb_dom"/>
</dbReference>
<dbReference type="GO" id="GO:0003720">
    <property type="term" value="F:telomerase activity"/>
    <property type="evidence" value="ECO:0007669"/>
    <property type="project" value="TreeGrafter"/>
</dbReference>
<dbReference type="InterPro" id="IPR036507">
    <property type="entry name" value="Telomere_rpt-bd_fac_dimer_sf"/>
</dbReference>
<evidence type="ECO:0000259" key="11">
    <source>
        <dbReference type="PROSITE" id="PS50090"/>
    </source>
</evidence>
<dbReference type="SMART" id="SM00717">
    <property type="entry name" value="SANT"/>
    <property type="match status" value="1"/>
</dbReference>
<feature type="domain" description="Myb-like" evidence="11">
    <location>
        <begin position="652"/>
        <end position="701"/>
    </location>
</feature>
<dbReference type="GO" id="GO:0032208">
    <property type="term" value="P:negative regulation of telomere maintenance via recombination"/>
    <property type="evidence" value="ECO:0007669"/>
    <property type="project" value="TreeGrafter"/>
</dbReference>
<dbReference type="GO" id="GO:0098505">
    <property type="term" value="F:G-rich strand telomeric DNA binding"/>
    <property type="evidence" value="ECO:0007669"/>
    <property type="project" value="TreeGrafter"/>
</dbReference>
<dbReference type="PROSITE" id="PS51294">
    <property type="entry name" value="HTH_MYB"/>
    <property type="match status" value="1"/>
</dbReference>
<dbReference type="GO" id="GO:0031848">
    <property type="term" value="P:protection from non-homologous end joining at telomere"/>
    <property type="evidence" value="ECO:0007669"/>
    <property type="project" value="InterPro"/>
</dbReference>